<dbReference type="PANTHER" id="PTHR10000">
    <property type="entry name" value="PHOSPHOSERINE PHOSPHATASE"/>
    <property type="match status" value="1"/>
</dbReference>
<dbReference type="PANTHER" id="PTHR10000:SF8">
    <property type="entry name" value="HAD SUPERFAMILY HYDROLASE-LIKE, TYPE 3"/>
    <property type="match status" value="1"/>
</dbReference>
<dbReference type="GO" id="GO:0016791">
    <property type="term" value="F:phosphatase activity"/>
    <property type="evidence" value="ECO:0007669"/>
    <property type="project" value="TreeGrafter"/>
</dbReference>
<dbReference type="SFLD" id="SFLDG01140">
    <property type="entry name" value="C2.B:_Phosphomannomutase_and_P"/>
    <property type="match status" value="1"/>
</dbReference>
<organism evidence="1 2">
    <name type="scientific">Selenobaculum gibii</name>
    <dbReference type="NCBI Taxonomy" id="3054208"/>
    <lineage>
        <taxon>Bacteria</taxon>
        <taxon>Bacillati</taxon>
        <taxon>Bacillota</taxon>
        <taxon>Negativicutes</taxon>
        <taxon>Selenomonadales</taxon>
        <taxon>Selenomonadaceae</taxon>
        <taxon>Selenobaculum</taxon>
    </lineage>
</organism>
<sequence>MAIKLLVTDLDGTLLNGEKKISSRNALAIQRAQEKGVKVTFATGRMHKAAVRFAQEVNLDLPIISCNGSVIKSCDGKTIFEHHIDDKIAREAIEFCLENNWHIQWYIDDELYVNEIKPDLWTGYENVFKIDVKEAKGQLDKYSRRIVQMVILDKAGHIQSIAPKVRDRFTGRLDTPITSDHCIDVVSIGMNKAKGIEVLAREYGIRPSEIMVVGDSDNDLAMFGYAGFSVAMGNAFESIKAVADAITDDVEADGFATAVEKYILGD</sequence>
<dbReference type="NCBIfam" id="TIGR00099">
    <property type="entry name" value="Cof-subfamily"/>
    <property type="match status" value="1"/>
</dbReference>
<accession>A0A9Y2ETQ7</accession>
<dbReference type="Proteomes" id="UP001243623">
    <property type="component" value="Chromosome"/>
</dbReference>
<dbReference type="RefSeq" id="WP_147670110.1">
    <property type="nucleotide sequence ID" value="NZ_CP120678.1"/>
</dbReference>
<dbReference type="GO" id="GO:0000287">
    <property type="term" value="F:magnesium ion binding"/>
    <property type="evidence" value="ECO:0007669"/>
    <property type="project" value="TreeGrafter"/>
</dbReference>
<dbReference type="EMBL" id="CP120678">
    <property type="protein sequence ID" value="WIW70325.1"/>
    <property type="molecule type" value="Genomic_DNA"/>
</dbReference>
<dbReference type="PROSITE" id="PS01228">
    <property type="entry name" value="COF_1"/>
    <property type="match status" value="1"/>
</dbReference>
<dbReference type="Gene3D" id="3.40.50.1000">
    <property type="entry name" value="HAD superfamily/HAD-like"/>
    <property type="match status" value="1"/>
</dbReference>
<dbReference type="InterPro" id="IPR000150">
    <property type="entry name" value="Cof"/>
</dbReference>
<dbReference type="GO" id="GO:0005829">
    <property type="term" value="C:cytosol"/>
    <property type="evidence" value="ECO:0007669"/>
    <property type="project" value="TreeGrafter"/>
</dbReference>
<dbReference type="Gene3D" id="3.30.1240.10">
    <property type="match status" value="1"/>
</dbReference>
<name>A0A9Y2ETQ7_9FIRM</name>
<dbReference type="SUPFAM" id="SSF56784">
    <property type="entry name" value="HAD-like"/>
    <property type="match status" value="1"/>
</dbReference>
<keyword evidence="1" id="KW-0378">Hydrolase</keyword>
<evidence type="ECO:0000313" key="2">
    <source>
        <dbReference type="Proteomes" id="UP001243623"/>
    </source>
</evidence>
<proteinExistence type="predicted"/>
<dbReference type="SFLD" id="SFLDS00003">
    <property type="entry name" value="Haloacid_Dehalogenase"/>
    <property type="match status" value="1"/>
</dbReference>
<reference evidence="1" key="1">
    <citation type="submission" date="2023-03" db="EMBL/GenBank/DDBJ databases">
        <title>Selenobaculum gbiensis gen. nov. sp. nov., a new bacterium isolated from the gut microbiota of IBD patient.</title>
        <authorList>
            <person name="Yeo S."/>
            <person name="Park H."/>
            <person name="Huh C.S."/>
        </authorList>
    </citation>
    <scope>NUCLEOTIDE SEQUENCE</scope>
    <source>
        <strain evidence="1">ICN-92133</strain>
    </source>
</reference>
<dbReference type="InterPro" id="IPR036412">
    <property type="entry name" value="HAD-like_sf"/>
</dbReference>
<protein>
    <submittedName>
        <fullName evidence="1">Cof-type HAD-IIB family hydrolase</fullName>
    </submittedName>
</protein>
<dbReference type="PROSITE" id="PS01229">
    <property type="entry name" value="COF_2"/>
    <property type="match status" value="1"/>
</dbReference>
<dbReference type="NCBIfam" id="TIGR01484">
    <property type="entry name" value="HAD-SF-IIB"/>
    <property type="match status" value="1"/>
</dbReference>
<dbReference type="Pfam" id="PF08282">
    <property type="entry name" value="Hydrolase_3"/>
    <property type="match status" value="1"/>
</dbReference>
<evidence type="ECO:0000313" key="1">
    <source>
        <dbReference type="EMBL" id="WIW70325.1"/>
    </source>
</evidence>
<dbReference type="AlphaFoldDB" id="A0A9Y2ETQ7"/>
<dbReference type="InterPro" id="IPR023214">
    <property type="entry name" value="HAD_sf"/>
</dbReference>
<gene>
    <name evidence="1" type="ORF">P3F81_10560</name>
</gene>
<dbReference type="KEGG" id="sgbi:P3F81_10560"/>
<dbReference type="InterPro" id="IPR006379">
    <property type="entry name" value="HAD-SF_hydro_IIB"/>
</dbReference>
<dbReference type="SFLD" id="SFLDG01144">
    <property type="entry name" value="C2.B.4:_PGP_Like"/>
    <property type="match status" value="1"/>
</dbReference>
<keyword evidence="2" id="KW-1185">Reference proteome</keyword>
<dbReference type="CDD" id="cd07516">
    <property type="entry name" value="HAD_Pase"/>
    <property type="match status" value="1"/>
</dbReference>